<dbReference type="AlphaFoldDB" id="A0A371PMZ7"/>
<dbReference type="OrthoDB" id="9802601at2"/>
<dbReference type="CDD" id="cd07377">
    <property type="entry name" value="WHTH_GntR"/>
    <property type="match status" value="1"/>
</dbReference>
<dbReference type="InterPro" id="IPR015421">
    <property type="entry name" value="PyrdxlP-dep_Trfase_major"/>
</dbReference>
<proteinExistence type="inferred from homology"/>
<evidence type="ECO:0000259" key="8">
    <source>
        <dbReference type="PROSITE" id="PS50949"/>
    </source>
</evidence>
<comment type="caution">
    <text evidence="9">The sequence shown here is derived from an EMBL/GenBank/DDBJ whole genome shotgun (WGS) entry which is preliminary data.</text>
</comment>
<reference evidence="9 10" key="1">
    <citation type="submission" date="2018-08" db="EMBL/GenBank/DDBJ databases">
        <title>Paenibacillus sp. M4BSY-1, whole genome shotgun sequence.</title>
        <authorList>
            <person name="Tuo L."/>
        </authorList>
    </citation>
    <scope>NUCLEOTIDE SEQUENCE [LARGE SCALE GENOMIC DNA]</scope>
    <source>
        <strain evidence="9 10">M4BSY-1</strain>
    </source>
</reference>
<dbReference type="InterPro" id="IPR004839">
    <property type="entry name" value="Aminotransferase_I/II_large"/>
</dbReference>
<dbReference type="Proteomes" id="UP000261905">
    <property type="component" value="Unassembled WGS sequence"/>
</dbReference>
<dbReference type="GO" id="GO:0030170">
    <property type="term" value="F:pyridoxal phosphate binding"/>
    <property type="evidence" value="ECO:0007669"/>
    <property type="project" value="InterPro"/>
</dbReference>
<dbReference type="Gene3D" id="3.40.640.10">
    <property type="entry name" value="Type I PLP-dependent aspartate aminotransferase-like (Major domain)"/>
    <property type="match status" value="1"/>
</dbReference>
<dbReference type="PANTHER" id="PTHR46577:SF1">
    <property type="entry name" value="HTH-TYPE TRANSCRIPTIONAL REGULATORY PROTEIN GABR"/>
    <property type="match status" value="1"/>
</dbReference>
<keyword evidence="7" id="KW-0804">Transcription</keyword>
<evidence type="ECO:0000313" key="9">
    <source>
        <dbReference type="EMBL" id="REK77580.1"/>
    </source>
</evidence>
<dbReference type="GO" id="GO:0003700">
    <property type="term" value="F:DNA-binding transcription factor activity"/>
    <property type="evidence" value="ECO:0007669"/>
    <property type="project" value="InterPro"/>
</dbReference>
<evidence type="ECO:0000256" key="7">
    <source>
        <dbReference type="ARBA" id="ARBA00023163"/>
    </source>
</evidence>
<dbReference type="Gene3D" id="1.10.10.10">
    <property type="entry name" value="Winged helix-like DNA-binding domain superfamily/Winged helix DNA-binding domain"/>
    <property type="match status" value="1"/>
</dbReference>
<dbReference type="InterPro" id="IPR036390">
    <property type="entry name" value="WH_DNA-bd_sf"/>
</dbReference>
<evidence type="ECO:0000256" key="6">
    <source>
        <dbReference type="ARBA" id="ARBA00023125"/>
    </source>
</evidence>
<comment type="similarity">
    <text evidence="2">In the C-terminal section; belongs to the class-I pyridoxal-phosphate-dependent aminotransferase family.</text>
</comment>
<evidence type="ECO:0000256" key="4">
    <source>
        <dbReference type="ARBA" id="ARBA00022898"/>
    </source>
</evidence>
<keyword evidence="9" id="KW-0808">Transferase</keyword>
<dbReference type="EMBL" id="QUBQ01000001">
    <property type="protein sequence ID" value="REK77580.1"/>
    <property type="molecule type" value="Genomic_DNA"/>
</dbReference>
<gene>
    <name evidence="9" type="ORF">DX130_11470</name>
</gene>
<name>A0A371PMZ7_9BACL</name>
<feature type="domain" description="HTH gntR-type" evidence="8">
    <location>
        <begin position="1"/>
        <end position="69"/>
    </location>
</feature>
<dbReference type="SMART" id="SM00345">
    <property type="entry name" value="HTH_GNTR"/>
    <property type="match status" value="1"/>
</dbReference>
<sequence length="446" mass="50463">MKKYTSVMEDIEGKIDDGTYRPGDQLPSVRAAAEAYGCGIGTITRAYAELESRHAIYAIPQSGYYVVERPGRSPGDKDTNLIDFSSALPDVDVFPYLDFQHCLNKAIDTYKHELFTYGDPKGLEKLRQTLVSHLAEDQVFTDVRRILVTSGASPVLEELARMPFPNGKKTILIEQPSYDLYIKYLEAEGIPVSGIARSAAGMDMNELEQRFKNDSIKFFYTMPRFHNPIGTSFSTQDRRRIADLASKYDVYIVEDDYMADLGLESGFDPIYSYNRTSHVIYVKSFSKIIFPGLRLGAVVLPEKLTYTFYASGRYSGPSLLSQAALEVYMNNGMYARHKSRIGSQYTTRIRMLNEALSRWDHEGIMEISHKGAGIYVQFKLPKTVNLERLIHSLAARGVSVMSGKDFYLSNWLDREKFLRISISRTKPEKIEAGVKAILEEVKKARG</sequence>
<comment type="cofactor">
    <cofactor evidence="1">
        <name>pyridoxal 5'-phosphate</name>
        <dbReference type="ChEBI" id="CHEBI:597326"/>
    </cofactor>
</comment>
<dbReference type="RefSeq" id="WP_116045281.1">
    <property type="nucleotide sequence ID" value="NZ_QUBQ01000001.1"/>
</dbReference>
<dbReference type="PROSITE" id="PS50949">
    <property type="entry name" value="HTH_GNTR"/>
    <property type="match status" value="1"/>
</dbReference>
<dbReference type="GO" id="GO:0008483">
    <property type="term" value="F:transaminase activity"/>
    <property type="evidence" value="ECO:0007669"/>
    <property type="project" value="UniProtKB-KW"/>
</dbReference>
<protein>
    <submittedName>
        <fullName evidence="9">PLP-dependent aminotransferase family protein</fullName>
    </submittedName>
</protein>
<keyword evidence="3 9" id="KW-0032">Aminotransferase</keyword>
<keyword evidence="10" id="KW-1185">Reference proteome</keyword>
<evidence type="ECO:0000256" key="1">
    <source>
        <dbReference type="ARBA" id="ARBA00001933"/>
    </source>
</evidence>
<dbReference type="SUPFAM" id="SSF53383">
    <property type="entry name" value="PLP-dependent transferases"/>
    <property type="match status" value="1"/>
</dbReference>
<keyword evidence="6" id="KW-0238">DNA-binding</keyword>
<evidence type="ECO:0000256" key="2">
    <source>
        <dbReference type="ARBA" id="ARBA00005384"/>
    </source>
</evidence>
<evidence type="ECO:0000313" key="10">
    <source>
        <dbReference type="Proteomes" id="UP000261905"/>
    </source>
</evidence>
<dbReference type="InterPro" id="IPR015424">
    <property type="entry name" value="PyrdxlP-dep_Trfase"/>
</dbReference>
<dbReference type="Pfam" id="PF00392">
    <property type="entry name" value="GntR"/>
    <property type="match status" value="1"/>
</dbReference>
<keyword evidence="4" id="KW-0663">Pyridoxal phosphate</keyword>
<keyword evidence="5" id="KW-0805">Transcription regulation</keyword>
<dbReference type="InterPro" id="IPR036388">
    <property type="entry name" value="WH-like_DNA-bd_sf"/>
</dbReference>
<evidence type="ECO:0000256" key="3">
    <source>
        <dbReference type="ARBA" id="ARBA00022576"/>
    </source>
</evidence>
<dbReference type="SUPFAM" id="SSF46785">
    <property type="entry name" value="Winged helix' DNA-binding domain"/>
    <property type="match status" value="1"/>
</dbReference>
<dbReference type="PANTHER" id="PTHR46577">
    <property type="entry name" value="HTH-TYPE TRANSCRIPTIONAL REGULATORY PROTEIN GABR"/>
    <property type="match status" value="1"/>
</dbReference>
<dbReference type="GO" id="GO:0003677">
    <property type="term" value="F:DNA binding"/>
    <property type="evidence" value="ECO:0007669"/>
    <property type="project" value="UniProtKB-KW"/>
</dbReference>
<organism evidence="9 10">
    <name type="scientific">Paenibacillus paeoniae</name>
    <dbReference type="NCBI Taxonomy" id="2292705"/>
    <lineage>
        <taxon>Bacteria</taxon>
        <taxon>Bacillati</taxon>
        <taxon>Bacillota</taxon>
        <taxon>Bacilli</taxon>
        <taxon>Bacillales</taxon>
        <taxon>Paenibacillaceae</taxon>
        <taxon>Paenibacillus</taxon>
    </lineage>
</organism>
<dbReference type="InterPro" id="IPR051446">
    <property type="entry name" value="HTH_trans_reg/aminotransferase"/>
</dbReference>
<evidence type="ECO:0000256" key="5">
    <source>
        <dbReference type="ARBA" id="ARBA00023015"/>
    </source>
</evidence>
<accession>A0A371PMZ7</accession>
<dbReference type="InterPro" id="IPR000524">
    <property type="entry name" value="Tscrpt_reg_HTH_GntR"/>
</dbReference>
<dbReference type="Pfam" id="PF00155">
    <property type="entry name" value="Aminotran_1_2"/>
    <property type="match status" value="1"/>
</dbReference>
<dbReference type="CDD" id="cd00609">
    <property type="entry name" value="AAT_like"/>
    <property type="match status" value="1"/>
</dbReference>